<sequence>HGGILYKRSYGGPHLHCVTKEEGRYVLREMHEGCCSDHNKSGALVARILRAGYFWPRMREDAKAMVKKCLQCQKHGPLIHQPAEAMTTMSAPIPFAQWGIDLVGPMLQGTGQRKFLIVAVDYFTKWVEAEPLAKITEEKVIKFLYNNICCRFGVPKVLISDNGTQFNGKRIRAWCEDMRIEQHFASVAHPQANGQVEVTNRIILNGLKTKCEPCAKKRRAQRKEAKRRGLRWVQSGWWIPADDCVRLKGWDPWPSGECSKEVGEHLESAGDEGASTSEKRASCLDARKGSNKQRCARECTVDDGGVEGQASDAGGRARRKAVVRSKQELVA</sequence>
<dbReference type="InterPro" id="IPR050951">
    <property type="entry name" value="Retrovirus_Pol_polyprotein"/>
</dbReference>
<dbReference type="PROSITE" id="PS50994">
    <property type="entry name" value="INTEGRASE"/>
    <property type="match status" value="1"/>
</dbReference>
<feature type="non-terminal residue" evidence="3">
    <location>
        <position position="1"/>
    </location>
</feature>
<dbReference type="InterPro" id="IPR001584">
    <property type="entry name" value="Integrase_cat-core"/>
</dbReference>
<dbReference type="OrthoDB" id="1731372at2759"/>
<reference evidence="3" key="1">
    <citation type="submission" date="2019-12" db="EMBL/GenBank/DDBJ databases">
        <authorList>
            <person name="Scholes J."/>
        </authorList>
    </citation>
    <scope>NUCLEOTIDE SEQUENCE</scope>
</reference>
<dbReference type="Gene3D" id="3.30.420.10">
    <property type="entry name" value="Ribonuclease H-like superfamily/Ribonuclease H"/>
    <property type="match status" value="1"/>
</dbReference>
<dbReference type="InterPro" id="IPR041588">
    <property type="entry name" value="Integrase_H2C2"/>
</dbReference>
<gene>
    <name evidence="3" type="ORF">SHERM_11249</name>
</gene>
<dbReference type="AlphaFoldDB" id="A0A9N7MJJ3"/>
<organism evidence="3 4">
    <name type="scientific">Striga hermonthica</name>
    <name type="common">Purple witchweed</name>
    <name type="synonym">Buchnera hermonthica</name>
    <dbReference type="NCBI Taxonomy" id="68872"/>
    <lineage>
        <taxon>Eukaryota</taxon>
        <taxon>Viridiplantae</taxon>
        <taxon>Streptophyta</taxon>
        <taxon>Embryophyta</taxon>
        <taxon>Tracheophyta</taxon>
        <taxon>Spermatophyta</taxon>
        <taxon>Magnoliopsida</taxon>
        <taxon>eudicotyledons</taxon>
        <taxon>Gunneridae</taxon>
        <taxon>Pentapetalae</taxon>
        <taxon>asterids</taxon>
        <taxon>lamiids</taxon>
        <taxon>Lamiales</taxon>
        <taxon>Orobanchaceae</taxon>
        <taxon>Buchnereae</taxon>
        <taxon>Striga</taxon>
    </lineage>
</organism>
<evidence type="ECO:0000256" key="1">
    <source>
        <dbReference type="SAM" id="MobiDB-lite"/>
    </source>
</evidence>
<dbReference type="Pfam" id="PF17921">
    <property type="entry name" value="Integrase_H2C2"/>
    <property type="match status" value="1"/>
</dbReference>
<dbReference type="InterPro" id="IPR036397">
    <property type="entry name" value="RNaseH_sf"/>
</dbReference>
<dbReference type="GO" id="GO:0015074">
    <property type="term" value="P:DNA integration"/>
    <property type="evidence" value="ECO:0007669"/>
    <property type="project" value="InterPro"/>
</dbReference>
<feature type="region of interest" description="Disordered" evidence="1">
    <location>
        <begin position="258"/>
        <end position="279"/>
    </location>
</feature>
<name>A0A9N7MJJ3_STRHE</name>
<protein>
    <recommendedName>
        <fullName evidence="2">Integrase catalytic domain-containing protein</fullName>
    </recommendedName>
</protein>
<feature type="region of interest" description="Disordered" evidence="1">
    <location>
        <begin position="303"/>
        <end position="331"/>
    </location>
</feature>
<dbReference type="PANTHER" id="PTHR37984:SF5">
    <property type="entry name" value="PROTEIN NYNRIN-LIKE"/>
    <property type="match status" value="1"/>
</dbReference>
<dbReference type="Pfam" id="PF00665">
    <property type="entry name" value="rve"/>
    <property type="match status" value="1"/>
</dbReference>
<dbReference type="InterPro" id="IPR012337">
    <property type="entry name" value="RNaseH-like_sf"/>
</dbReference>
<proteinExistence type="predicted"/>
<dbReference type="PANTHER" id="PTHR37984">
    <property type="entry name" value="PROTEIN CBG26694"/>
    <property type="match status" value="1"/>
</dbReference>
<dbReference type="SUPFAM" id="SSF53098">
    <property type="entry name" value="Ribonuclease H-like"/>
    <property type="match status" value="1"/>
</dbReference>
<accession>A0A9N7MJJ3</accession>
<feature type="non-terminal residue" evidence="3">
    <location>
        <position position="331"/>
    </location>
</feature>
<dbReference type="GO" id="GO:0003676">
    <property type="term" value="F:nucleic acid binding"/>
    <property type="evidence" value="ECO:0007669"/>
    <property type="project" value="InterPro"/>
</dbReference>
<dbReference type="EMBL" id="CACSLK010003174">
    <property type="protein sequence ID" value="CAA0809043.1"/>
    <property type="molecule type" value="Genomic_DNA"/>
</dbReference>
<feature type="domain" description="Integrase catalytic" evidence="2">
    <location>
        <begin position="90"/>
        <end position="203"/>
    </location>
</feature>
<feature type="compositionally biased region" description="Basic and acidic residues" evidence="1">
    <location>
        <begin position="258"/>
        <end position="268"/>
    </location>
</feature>
<evidence type="ECO:0000313" key="3">
    <source>
        <dbReference type="EMBL" id="CAA0809043.1"/>
    </source>
</evidence>
<dbReference type="Proteomes" id="UP001153555">
    <property type="component" value="Unassembled WGS sequence"/>
</dbReference>
<keyword evidence="4" id="KW-1185">Reference proteome</keyword>
<evidence type="ECO:0000313" key="4">
    <source>
        <dbReference type="Proteomes" id="UP001153555"/>
    </source>
</evidence>
<evidence type="ECO:0000259" key="2">
    <source>
        <dbReference type="PROSITE" id="PS50994"/>
    </source>
</evidence>
<dbReference type="Gene3D" id="1.10.340.70">
    <property type="match status" value="1"/>
</dbReference>
<comment type="caution">
    <text evidence="3">The sequence shown here is derived from an EMBL/GenBank/DDBJ whole genome shotgun (WGS) entry which is preliminary data.</text>
</comment>